<dbReference type="RefSeq" id="WP_085225049.1">
    <property type="nucleotide sequence ID" value="NZ_BSQD01000002.1"/>
</dbReference>
<protein>
    <submittedName>
        <fullName evidence="1">Uncharacterized protein</fullName>
    </submittedName>
</protein>
<dbReference type="AlphaFoldDB" id="A0A1X7D2P7"/>
<accession>A0A1X7D2P7</accession>
<dbReference type="STRING" id="28094.SAMN06295900_102318"/>
<dbReference type="EMBL" id="FXAH01000002">
    <property type="protein sequence ID" value="SMF07644.1"/>
    <property type="molecule type" value="Genomic_DNA"/>
</dbReference>
<gene>
    <name evidence="1" type="ORF">SAMN06295900_102318</name>
</gene>
<name>A0A1X7D2P7_TRICW</name>
<evidence type="ECO:0000313" key="2">
    <source>
        <dbReference type="Proteomes" id="UP000192911"/>
    </source>
</evidence>
<proteinExistence type="predicted"/>
<sequence length="66" mass="6976">MQEELNSLHEVASKLLSNHLGNWANAVTNATAGHDDSKFLGVVHALLSIRSALAPLVSQSQDSSHG</sequence>
<dbReference type="Proteomes" id="UP000192911">
    <property type="component" value="Unassembled WGS sequence"/>
</dbReference>
<keyword evidence="2" id="KW-1185">Reference proteome</keyword>
<organism evidence="1 2">
    <name type="scientific">Trinickia caryophylli</name>
    <name type="common">Paraburkholderia caryophylli</name>
    <dbReference type="NCBI Taxonomy" id="28094"/>
    <lineage>
        <taxon>Bacteria</taxon>
        <taxon>Pseudomonadati</taxon>
        <taxon>Pseudomonadota</taxon>
        <taxon>Betaproteobacteria</taxon>
        <taxon>Burkholderiales</taxon>
        <taxon>Burkholderiaceae</taxon>
        <taxon>Trinickia</taxon>
    </lineage>
</organism>
<dbReference type="GeneID" id="95552360"/>
<evidence type="ECO:0000313" key="1">
    <source>
        <dbReference type="EMBL" id="SMF07644.1"/>
    </source>
</evidence>
<dbReference type="OrthoDB" id="8593354at2"/>
<reference evidence="2" key="1">
    <citation type="submission" date="2017-04" db="EMBL/GenBank/DDBJ databases">
        <authorList>
            <person name="Varghese N."/>
            <person name="Submissions S."/>
        </authorList>
    </citation>
    <scope>NUCLEOTIDE SEQUENCE [LARGE SCALE GENOMIC DNA]</scope>
    <source>
        <strain evidence="2">Ballard 720</strain>
    </source>
</reference>